<dbReference type="EMBL" id="FJVC01000102">
    <property type="protein sequence ID" value="CZT42762.1"/>
    <property type="molecule type" value="Genomic_DNA"/>
</dbReference>
<organism evidence="3 4">
    <name type="scientific">Rhynchosporium secalis</name>
    <name type="common">Barley scald fungus</name>
    <dbReference type="NCBI Taxonomy" id="38038"/>
    <lineage>
        <taxon>Eukaryota</taxon>
        <taxon>Fungi</taxon>
        <taxon>Dikarya</taxon>
        <taxon>Ascomycota</taxon>
        <taxon>Pezizomycotina</taxon>
        <taxon>Leotiomycetes</taxon>
        <taxon>Helotiales</taxon>
        <taxon>Ploettnerulaceae</taxon>
        <taxon>Rhynchosporium</taxon>
    </lineage>
</organism>
<gene>
    <name evidence="3" type="ORF">RSE6_02710</name>
</gene>
<accession>A0A1E1M0X4</accession>
<feature type="region of interest" description="Disordered" evidence="1">
    <location>
        <begin position="318"/>
        <end position="352"/>
    </location>
</feature>
<feature type="region of interest" description="Disordered" evidence="1">
    <location>
        <begin position="425"/>
        <end position="453"/>
    </location>
</feature>
<proteinExistence type="predicted"/>
<dbReference type="AlphaFoldDB" id="A0A1E1M0X4"/>
<evidence type="ECO:0000256" key="2">
    <source>
        <dbReference type="SAM" id="Phobius"/>
    </source>
</evidence>
<evidence type="ECO:0000313" key="3">
    <source>
        <dbReference type="EMBL" id="CZT42762.1"/>
    </source>
</evidence>
<keyword evidence="2" id="KW-1133">Transmembrane helix</keyword>
<evidence type="ECO:0000313" key="4">
    <source>
        <dbReference type="Proteomes" id="UP000177625"/>
    </source>
</evidence>
<evidence type="ECO:0000256" key="1">
    <source>
        <dbReference type="SAM" id="MobiDB-lite"/>
    </source>
</evidence>
<keyword evidence="4" id="KW-1185">Reference proteome</keyword>
<keyword evidence="2" id="KW-0812">Transmembrane</keyword>
<feature type="transmembrane region" description="Helical" evidence="2">
    <location>
        <begin position="263"/>
        <end position="284"/>
    </location>
</feature>
<keyword evidence="2" id="KW-0472">Membrane</keyword>
<sequence>MAVGGRKSLAYDVQFVEPFIQLGTNTVIQYIVHSNSMDLPAEKFSILLLQTTAEGGDDISTGNTIKLAKPQSGICIALEEDQCPTSNPSLSRIQLNNVTATAVRFMEGRDLDRRIMPKWVFFCFSSNDGSNDVCRYYSSIFSIEHPFNDATIASNFVSPATTRSSSISSRMNQKRVPKMLSPGFSLEVVRDQSELIVVDNAPMTTLRPPTSTLIVPISTDTSIIKMSASSTGETPTSTVTATSAVTLAESSSKGGGLSIAAKAGIALGVLAFALILLILALLFLRRKHTRRNQPEQVVLTRSMHIDSFSQNLVIEKEDPTASSAAATPVDEPTDASLLPEQRQSAQEAYETVPSASSSGVAAVIPRRKPTTATLASTVSCGLSTTSGATFSGTKTSQSGGDEYEQYRDVVPIYGDARHVPQVFVGSSSAGGMQSPLLEEEEESMTPEEVARLEEEERRIDAAIAEAERR</sequence>
<reference evidence="4" key="1">
    <citation type="submission" date="2016-03" db="EMBL/GenBank/DDBJ databases">
        <authorList>
            <person name="Guldener U."/>
        </authorList>
    </citation>
    <scope>NUCLEOTIDE SEQUENCE [LARGE SCALE GENOMIC DNA]</scope>
</reference>
<name>A0A1E1M0X4_RHYSE</name>
<dbReference type="Proteomes" id="UP000177625">
    <property type="component" value="Unassembled WGS sequence"/>
</dbReference>
<protein>
    <submittedName>
        <fullName evidence="3">Uncharacterized protein</fullName>
    </submittedName>
</protein>